<keyword evidence="1" id="KW-0812">Transmembrane</keyword>
<dbReference type="EMBL" id="SLWB01000003">
    <property type="protein sequence ID" value="TCN70538.1"/>
    <property type="molecule type" value="Genomic_DNA"/>
</dbReference>
<proteinExistence type="predicted"/>
<feature type="transmembrane region" description="Helical" evidence="1">
    <location>
        <begin position="181"/>
        <end position="202"/>
    </location>
</feature>
<dbReference type="OrthoDB" id="258743at2"/>
<name>A0A4R2EN42_9BACT</name>
<dbReference type="AlphaFoldDB" id="A0A4R2EN42"/>
<dbReference type="Proteomes" id="UP000294830">
    <property type="component" value="Unassembled WGS sequence"/>
</dbReference>
<dbReference type="RefSeq" id="WP_131838405.1">
    <property type="nucleotide sequence ID" value="NZ_SLWB01000003.1"/>
</dbReference>
<evidence type="ECO:0000313" key="2">
    <source>
        <dbReference type="EMBL" id="TCN70538.1"/>
    </source>
</evidence>
<organism evidence="2 3">
    <name type="scientific">Acetobacteroides hydrogenigenes</name>
    <dbReference type="NCBI Taxonomy" id="979970"/>
    <lineage>
        <taxon>Bacteria</taxon>
        <taxon>Pseudomonadati</taxon>
        <taxon>Bacteroidota</taxon>
        <taxon>Bacteroidia</taxon>
        <taxon>Bacteroidales</taxon>
        <taxon>Rikenellaceae</taxon>
        <taxon>Acetobacteroides</taxon>
    </lineage>
</organism>
<gene>
    <name evidence="2" type="ORF">CLV25_10353</name>
</gene>
<accession>A0A4R2EN42</accession>
<feature type="transmembrane region" description="Helical" evidence="1">
    <location>
        <begin position="15"/>
        <end position="33"/>
    </location>
</feature>
<feature type="transmembrane region" description="Helical" evidence="1">
    <location>
        <begin position="209"/>
        <end position="234"/>
    </location>
</feature>
<keyword evidence="1" id="KW-0472">Membrane</keyword>
<evidence type="ECO:0000313" key="3">
    <source>
        <dbReference type="Proteomes" id="UP000294830"/>
    </source>
</evidence>
<evidence type="ECO:0000256" key="1">
    <source>
        <dbReference type="SAM" id="Phobius"/>
    </source>
</evidence>
<sequence>MGSIKAVVFNTLYQFWWFVGVMAVMGLVLYLLARTARRNYSQSVGPKFDTYFTGWIGTPVHEFGHWIFCLIFMHKVKEVRFFKSDPKSGTLGYVSHSYNKKSIYQKIGNFFIGIGPILVGGGILMALAYFMLPSHIRMVNLFQDFTESWPIEVSYGWKSGLAAIADSFWVFVKLLVTKANLYSPLFWVFIYISLCISSHMMLSMSDIKTALLGALMVLAVLLLANVLSELIAAFGKNTFQATVSNRINLISMRFGAASIFLLTFSVVLSFFNMLISLMVNNLGGLMKK</sequence>
<comment type="caution">
    <text evidence="2">The sequence shown here is derived from an EMBL/GenBank/DDBJ whole genome shotgun (WGS) entry which is preliminary data.</text>
</comment>
<protein>
    <submittedName>
        <fullName evidence="2">Putative zincin peptidase</fullName>
    </submittedName>
</protein>
<reference evidence="2 3" key="1">
    <citation type="submission" date="2019-03" db="EMBL/GenBank/DDBJ databases">
        <title>Genomic Encyclopedia of Archaeal and Bacterial Type Strains, Phase II (KMG-II): from individual species to whole genera.</title>
        <authorList>
            <person name="Goeker M."/>
        </authorList>
    </citation>
    <scope>NUCLEOTIDE SEQUENCE [LARGE SCALE GENOMIC DNA]</scope>
    <source>
        <strain evidence="2 3">RL-C</strain>
    </source>
</reference>
<feature type="transmembrane region" description="Helical" evidence="1">
    <location>
        <begin position="110"/>
        <end position="132"/>
    </location>
</feature>
<keyword evidence="1" id="KW-1133">Transmembrane helix</keyword>
<keyword evidence="3" id="KW-1185">Reference proteome</keyword>
<feature type="transmembrane region" description="Helical" evidence="1">
    <location>
        <begin position="254"/>
        <end position="279"/>
    </location>
</feature>